<gene>
    <name evidence="3" type="ORF">CIPAW_09G136300</name>
</gene>
<evidence type="ECO:0000259" key="2">
    <source>
        <dbReference type="PROSITE" id="PS50969"/>
    </source>
</evidence>
<keyword evidence="4" id="KW-1185">Reference proteome</keyword>
<dbReference type="InterPro" id="IPR004274">
    <property type="entry name" value="FCP1_dom"/>
</dbReference>
<evidence type="ECO:0000256" key="1">
    <source>
        <dbReference type="SAM" id="MobiDB-lite"/>
    </source>
</evidence>
<dbReference type="CDD" id="cd07521">
    <property type="entry name" value="HAD_FCP1-like"/>
    <property type="match status" value="1"/>
</dbReference>
<feature type="compositionally biased region" description="Basic residues" evidence="1">
    <location>
        <begin position="21"/>
        <end position="32"/>
    </location>
</feature>
<feature type="domain" description="FCP1 homology" evidence="2">
    <location>
        <begin position="109"/>
        <end position="270"/>
    </location>
</feature>
<sequence>MVSKISKRTPTKSIKDCRSSSQKRRRHRRKSPAKNGAVAASSSVIASINKSLLTCHRRLIQLFSKLARISTPNRSHKGYKILTKIPQPENTVCKSLVFDNDNPTHLPLLLSPKRTVFLDLDETLIHSKTDPAPDRFDFMVSPRIDGEVVNFYVLKRPGVDELLAALGKRFEVVIFTAGLREYASLVLDRLDQDAVISHRLYRDWDSCKQVDGKFVKDLLGLGRDLSRVVIVDDNPNAYVFQPENAIPIRPFTDDLGDTELGKLTEFFEGSDVFEDMRDAVKHYVTAIHTLYYLNFDGRKFI</sequence>
<dbReference type="PROSITE" id="PS50969">
    <property type="entry name" value="FCP1"/>
    <property type="match status" value="1"/>
</dbReference>
<dbReference type="InterPro" id="IPR050365">
    <property type="entry name" value="TIM50"/>
</dbReference>
<dbReference type="PANTHER" id="PTHR12210">
    <property type="entry name" value="DULLARD PROTEIN PHOSPHATASE"/>
    <property type="match status" value="1"/>
</dbReference>
<dbReference type="GO" id="GO:0016791">
    <property type="term" value="F:phosphatase activity"/>
    <property type="evidence" value="ECO:0007669"/>
    <property type="project" value="InterPro"/>
</dbReference>
<feature type="compositionally biased region" description="Basic residues" evidence="1">
    <location>
        <begin position="1"/>
        <end position="10"/>
    </location>
</feature>
<name>A0A8T1PMC3_CARIL</name>
<dbReference type="Pfam" id="PF03031">
    <property type="entry name" value="NIF"/>
    <property type="match status" value="1"/>
</dbReference>
<comment type="caution">
    <text evidence="3">The sequence shown here is derived from an EMBL/GenBank/DDBJ whole genome shotgun (WGS) entry which is preliminary data.</text>
</comment>
<dbReference type="EMBL" id="CM031817">
    <property type="protein sequence ID" value="KAG6642347.1"/>
    <property type="molecule type" value="Genomic_DNA"/>
</dbReference>
<proteinExistence type="predicted"/>
<dbReference type="AlphaFoldDB" id="A0A8T1PMC3"/>
<evidence type="ECO:0000313" key="4">
    <source>
        <dbReference type="Proteomes" id="UP000811609"/>
    </source>
</evidence>
<dbReference type="NCBIfam" id="TIGR02251">
    <property type="entry name" value="HIF-SF_euk"/>
    <property type="match status" value="1"/>
</dbReference>
<dbReference type="FunFam" id="3.40.50.1000:FF:000093">
    <property type="entry name" value="NLI interacting factor-like phosphatase family protein"/>
    <property type="match status" value="1"/>
</dbReference>
<dbReference type="Proteomes" id="UP000811609">
    <property type="component" value="Chromosome 9"/>
</dbReference>
<dbReference type="SMART" id="SM00577">
    <property type="entry name" value="CPDc"/>
    <property type="match status" value="1"/>
</dbReference>
<protein>
    <recommendedName>
        <fullName evidence="2">FCP1 homology domain-containing protein</fullName>
    </recommendedName>
</protein>
<feature type="region of interest" description="Disordered" evidence="1">
    <location>
        <begin position="1"/>
        <end position="39"/>
    </location>
</feature>
<accession>A0A8T1PMC3</accession>
<organism evidence="3 4">
    <name type="scientific">Carya illinoinensis</name>
    <name type="common">Pecan</name>
    <dbReference type="NCBI Taxonomy" id="32201"/>
    <lineage>
        <taxon>Eukaryota</taxon>
        <taxon>Viridiplantae</taxon>
        <taxon>Streptophyta</taxon>
        <taxon>Embryophyta</taxon>
        <taxon>Tracheophyta</taxon>
        <taxon>Spermatophyta</taxon>
        <taxon>Magnoliopsida</taxon>
        <taxon>eudicotyledons</taxon>
        <taxon>Gunneridae</taxon>
        <taxon>Pentapetalae</taxon>
        <taxon>rosids</taxon>
        <taxon>fabids</taxon>
        <taxon>Fagales</taxon>
        <taxon>Juglandaceae</taxon>
        <taxon>Carya</taxon>
    </lineage>
</organism>
<reference evidence="3" key="1">
    <citation type="submission" date="2020-12" db="EMBL/GenBank/DDBJ databases">
        <title>WGS assembly of Carya illinoinensis cv. Pawnee.</title>
        <authorList>
            <person name="Platts A."/>
            <person name="Shu S."/>
            <person name="Wright S."/>
            <person name="Barry K."/>
            <person name="Edger P."/>
            <person name="Pires J.C."/>
            <person name="Schmutz J."/>
        </authorList>
    </citation>
    <scope>NUCLEOTIDE SEQUENCE</scope>
    <source>
        <tissue evidence="3">Leaf</tissue>
    </source>
</reference>
<evidence type="ECO:0000313" key="3">
    <source>
        <dbReference type="EMBL" id="KAG6642347.1"/>
    </source>
</evidence>
<dbReference type="InterPro" id="IPR011948">
    <property type="entry name" value="Dullard_phosphatase"/>
</dbReference>